<dbReference type="Pfam" id="PF00107">
    <property type="entry name" value="ADH_zinc_N"/>
    <property type="match status" value="1"/>
</dbReference>
<dbReference type="Gene3D" id="3.90.180.10">
    <property type="entry name" value="Medium-chain alcohol dehydrogenases, catalytic domain"/>
    <property type="match status" value="1"/>
</dbReference>
<evidence type="ECO:0000259" key="2">
    <source>
        <dbReference type="SMART" id="SM00829"/>
    </source>
</evidence>
<accession>A0A366EFP3</accession>
<dbReference type="PANTHER" id="PTHR44154">
    <property type="entry name" value="QUINONE OXIDOREDUCTASE"/>
    <property type="match status" value="1"/>
</dbReference>
<gene>
    <name evidence="3" type="ORF">DFR50_1687</name>
</gene>
<evidence type="ECO:0000256" key="1">
    <source>
        <dbReference type="ARBA" id="ARBA00022857"/>
    </source>
</evidence>
<dbReference type="PANTHER" id="PTHR44154:SF1">
    <property type="entry name" value="QUINONE OXIDOREDUCTASE"/>
    <property type="match status" value="1"/>
</dbReference>
<dbReference type="Proteomes" id="UP000253529">
    <property type="component" value="Unassembled WGS sequence"/>
</dbReference>
<dbReference type="InterPro" id="IPR020843">
    <property type="entry name" value="ER"/>
</dbReference>
<dbReference type="SUPFAM" id="SSF50129">
    <property type="entry name" value="GroES-like"/>
    <property type="match status" value="1"/>
</dbReference>
<dbReference type="Pfam" id="PF08240">
    <property type="entry name" value="ADH_N"/>
    <property type="match status" value="1"/>
</dbReference>
<sequence>MLAARIHGHGGNDVLKLDDLPIPQRKPGEVLIRMAAGGLNRVDLYMRNSGAGITHRLPITLGLDGAGVVVEADTGSRFRADDAIVIYPGQPCEQCEFCRKGEEVLCTRGKLFGEQVDGTFAEYVAAPGGSVVHKPEALDFVQAASLSVAWLTAWRMVVTKARLGAGETALIFGIGGSVSLAATQIASALGARAIVTSRDPGKLARMTDFGAAETVLDEGGSSVLDQVMALTNRRGVDVVIENVGKAVWPTAMKALVRGGRLVTCGATTGGDPSADLQRLFIRQLTVFGSTLGNRAELSDLIAFIGDKKLTPHIDRTFALADIAAGLDVLESGKQFGKIGLRIGDPL</sequence>
<dbReference type="AlphaFoldDB" id="A0A366EFP3"/>
<keyword evidence="4" id="KW-1185">Reference proteome</keyword>
<dbReference type="InterPro" id="IPR013154">
    <property type="entry name" value="ADH-like_N"/>
</dbReference>
<dbReference type="InterPro" id="IPR011032">
    <property type="entry name" value="GroES-like_sf"/>
</dbReference>
<evidence type="ECO:0000313" key="3">
    <source>
        <dbReference type="EMBL" id="RBP00239.1"/>
    </source>
</evidence>
<dbReference type="InterPro" id="IPR036291">
    <property type="entry name" value="NAD(P)-bd_dom_sf"/>
</dbReference>
<proteinExistence type="predicted"/>
<organism evidence="3 4">
    <name type="scientific">Roseiarcus fermentans</name>
    <dbReference type="NCBI Taxonomy" id="1473586"/>
    <lineage>
        <taxon>Bacteria</taxon>
        <taxon>Pseudomonadati</taxon>
        <taxon>Pseudomonadota</taxon>
        <taxon>Alphaproteobacteria</taxon>
        <taxon>Hyphomicrobiales</taxon>
        <taxon>Roseiarcaceae</taxon>
        <taxon>Roseiarcus</taxon>
    </lineage>
</organism>
<dbReference type="InterPro" id="IPR013149">
    <property type="entry name" value="ADH-like_C"/>
</dbReference>
<dbReference type="OrthoDB" id="9790818at2"/>
<dbReference type="InterPro" id="IPR051603">
    <property type="entry name" value="Zinc-ADH_QOR/CCCR"/>
</dbReference>
<protein>
    <submittedName>
        <fullName evidence="3">NADPH:quinone reductase-like Zn-dependent oxidoreductase</fullName>
    </submittedName>
</protein>
<feature type="domain" description="Enoyl reductase (ER)" evidence="2">
    <location>
        <begin position="10"/>
        <end position="340"/>
    </location>
</feature>
<reference evidence="3 4" key="1">
    <citation type="submission" date="2018-06" db="EMBL/GenBank/DDBJ databases">
        <title>Genomic Encyclopedia of Type Strains, Phase IV (KMG-IV): sequencing the most valuable type-strain genomes for metagenomic binning, comparative biology and taxonomic classification.</title>
        <authorList>
            <person name="Goeker M."/>
        </authorList>
    </citation>
    <scope>NUCLEOTIDE SEQUENCE [LARGE SCALE GENOMIC DNA]</scope>
    <source>
        <strain evidence="3 4">DSM 24875</strain>
    </source>
</reference>
<name>A0A366EFP3_9HYPH</name>
<keyword evidence="1" id="KW-0521">NADP</keyword>
<dbReference type="SMART" id="SM00829">
    <property type="entry name" value="PKS_ER"/>
    <property type="match status" value="1"/>
</dbReference>
<dbReference type="EMBL" id="QNRK01000068">
    <property type="protein sequence ID" value="RBP00239.1"/>
    <property type="molecule type" value="Genomic_DNA"/>
</dbReference>
<dbReference type="Gene3D" id="3.40.50.720">
    <property type="entry name" value="NAD(P)-binding Rossmann-like Domain"/>
    <property type="match status" value="1"/>
</dbReference>
<evidence type="ECO:0000313" key="4">
    <source>
        <dbReference type="Proteomes" id="UP000253529"/>
    </source>
</evidence>
<dbReference type="GO" id="GO:0016491">
    <property type="term" value="F:oxidoreductase activity"/>
    <property type="evidence" value="ECO:0007669"/>
    <property type="project" value="InterPro"/>
</dbReference>
<dbReference type="SUPFAM" id="SSF51735">
    <property type="entry name" value="NAD(P)-binding Rossmann-fold domains"/>
    <property type="match status" value="1"/>
</dbReference>
<dbReference type="RefSeq" id="WP_113894168.1">
    <property type="nucleotide sequence ID" value="NZ_QNRK01000068.1"/>
</dbReference>
<comment type="caution">
    <text evidence="3">The sequence shown here is derived from an EMBL/GenBank/DDBJ whole genome shotgun (WGS) entry which is preliminary data.</text>
</comment>